<dbReference type="GO" id="GO:0000963">
    <property type="term" value="P:mitochondrial RNA processing"/>
    <property type="evidence" value="ECO:0007669"/>
    <property type="project" value="TreeGrafter"/>
</dbReference>
<feature type="domain" description="RNA-editing substrate-binding complex 6 protein" evidence="2">
    <location>
        <begin position="1347"/>
        <end position="1593"/>
    </location>
</feature>
<name>A0A813DEB1_POLGL</name>
<dbReference type="Gene3D" id="1.20.245.10">
    <property type="entry name" value="Lipoxygenase-1, Domain 5"/>
    <property type="match status" value="1"/>
</dbReference>
<feature type="domain" description="DUF1601" evidence="1">
    <location>
        <begin position="1634"/>
        <end position="1660"/>
    </location>
</feature>
<accession>A0A813DEB1</accession>
<proteinExistence type="predicted"/>
<evidence type="ECO:0000259" key="1">
    <source>
        <dbReference type="Pfam" id="PF07671"/>
    </source>
</evidence>
<dbReference type="OrthoDB" id="385235at2759"/>
<dbReference type="GO" id="GO:0044528">
    <property type="term" value="P:regulation of mitochondrial mRNA stability"/>
    <property type="evidence" value="ECO:0007669"/>
    <property type="project" value="TreeGrafter"/>
</dbReference>
<dbReference type="GO" id="GO:0003723">
    <property type="term" value="F:RNA binding"/>
    <property type="evidence" value="ECO:0007669"/>
    <property type="project" value="TreeGrafter"/>
</dbReference>
<dbReference type="GO" id="GO:0035770">
    <property type="term" value="C:ribonucleoprotein granule"/>
    <property type="evidence" value="ECO:0007669"/>
    <property type="project" value="TreeGrafter"/>
</dbReference>
<dbReference type="Pfam" id="PF26188">
    <property type="entry name" value="RESC6"/>
    <property type="match status" value="3"/>
</dbReference>
<dbReference type="PANTHER" id="PTHR21228:SF40">
    <property type="entry name" value="LD45607P"/>
    <property type="match status" value="1"/>
</dbReference>
<dbReference type="Pfam" id="PF07671">
    <property type="entry name" value="DUF1601"/>
    <property type="match status" value="1"/>
</dbReference>
<evidence type="ECO:0008006" key="5">
    <source>
        <dbReference type="Google" id="ProtNLM"/>
    </source>
</evidence>
<dbReference type="SUPFAM" id="SSF48484">
    <property type="entry name" value="Lipoxigenase"/>
    <property type="match status" value="1"/>
</dbReference>
<dbReference type="PANTHER" id="PTHR21228">
    <property type="entry name" value="FAST LEU-RICH DOMAIN-CONTAINING"/>
    <property type="match status" value="1"/>
</dbReference>
<organism evidence="3 4">
    <name type="scientific">Polarella glacialis</name>
    <name type="common">Dinoflagellate</name>
    <dbReference type="NCBI Taxonomy" id="89957"/>
    <lineage>
        <taxon>Eukaryota</taxon>
        <taxon>Sar</taxon>
        <taxon>Alveolata</taxon>
        <taxon>Dinophyceae</taxon>
        <taxon>Suessiales</taxon>
        <taxon>Suessiaceae</taxon>
        <taxon>Polarella</taxon>
    </lineage>
</organism>
<dbReference type="Proteomes" id="UP000654075">
    <property type="component" value="Unassembled WGS sequence"/>
</dbReference>
<sequence length="2296" mass="255515">MDETCWHPSFELISGLRSKIGIVGGAYSADQDCSYIEPASTDEFPSEDKLARLTMHYCISRIESRRVVFDICMIPEKKPGCKDSKFKVAGTIFASATLANGGVPPMGGAWDGGSSNALINDAFLGLISRETSAAATFWRECKAVLPVSIALDFARSKVMTKLSSHIEKASLQIQKLVARRKKVEQHDVNHEEVISRSGTSHITAYQWNSLAKQVFEKRSWQKALASFRMYLNWLYYQDILGVGIECALARMMELGRISSADIGVYASVIEDSIDLLLTRYREESRLAQMETHRDKLLELSEALDNVRSRLRGGAGSRIQSLCKVDSSSRFLELRDFECAIQTSQNAVGAMMTFGAKQADRVSCYTPAARKCVGIEQTIRTITPHYSRSRLYILPPVRFAWTAPWLRYRGQCCPCQHIPTRPQASTRQGMVPKRVLQASVRQSVRAFSAGVPNNLFTFKFSSGVPKKLFTFKLTKEPVSFGTRILGEHGAHTTKADNSSPQPQHFRSVKARAPQQTPVEQHKQDLRVIVGDALTLRKLAISGAFPDIELVQAICKQSHGFSTFSLANIAMSFAIGGRHDHSLFTYISQMQLRLMSLSDARSLANIAWAFAKIGRIDSKLFDALAAAALCRISEYTERDLANTAWAFATSGIYDRKLLAAVMAATLPSLSKFDQRELSNIAWAFAKAAMNDRHLFDALAEVVTSRVGMLIPQGLTNIAWAFATVGGNDRKLFHVIVVAALPKLVEFNPRNLSNVVWAFVKAGRNDDRLFDAVAAAAVPRIPEFIAQGLTNLVWAYATAKRADPALFNAAAVAVPVRIGESDPQNLSNIVWAFSKVGRDDCSLFDAVAFAAVQKNIFFSEQHLSITSWAFAKAGRNDPELFHAVAVAVLPTVCEFTPHGLSNLAWAFAKAGRNDRQLFEAVARATSPMVREFTPHGLANIMWAYVTIGRNDPKLLDAVAGAAFERIGEFDPQNLSSIAWVFAKAGRNVLELFDAMASQAIPSLDQFSQHQLGITAWSFVEADLAPTQTTKKLLAAITAHARRNSWTGLEADCAPPSSSLVEAHCAELVLNWIPGATRNRYHQMCFELDAVIHDDGGMLIDLEIDELYHRGQRQRAIDARRDRFLEGLGVRVVRFVAFDESGRERTDLSEDLEALLRSEGLLRSSIAHSSVMPFRTDFWTSGMQRTCYPTRCIQSSKYLQCIQLGTAHGAFKPLCLIRTFCTGPRRKLFTWKASQRPVGSEAVAERGGCELGALLTTPAPRRFQLHIKAQAVQHAANEQHNPHVRSIIGQALRLRNSAMRGELPNRWLVQQVADDSLEAMDMFRCNQLSMLTTVSSVAFREHDLLWKKLAVTLQRNIGGFDGSSLANIAWNFAIADRSEPHLFDHLASAALPRMREFTPQELSNVLFAFARSRILHSELFDAVEASALHRIGEFNAQGVANLVWACATIARHNPVLFNAVAVAALGRIKEFHARELAIAAWAFAKSRNNSSIMFDAISVAASSRISEFTSKGLSKTVWAFASVSRKDPKLFSDVKMASLKRISEFTSQGLSNVAWAFATIARYDPDLFDAVAAAALQTMSHFNEQELANTAWAFAKSKKIYVMLFDAVAVAAQQRMHEFTPQGLSNLVWAFATFARNDPMLFTAVKVASVQSIRQFSSQSLSNLVWAFATMAMSDKDLFDAVALAVLQRIHHFSRHDSAMMVWAFVQADLIPTQVTNQLFNTMSARARQQNWTSLDANRGPQKSGTIEARCSALVLQLIPGATRNRYHQMGFELDIVIESEDGTLFDVEIDELYHRGERQRGIDARRDTFLEGLGVRVVRFDAFDEFGHEREGLILWACSFLAFGAVILQRLSRLCLAGKVFADEGERAVTGAGKLRRSGAGDARRLGETSAVVAEPGCPRMARHRSAGAGAGILGFFQGQTRDSNNGFLPGTEALRDPEVRMKILYGARYFNSEGLPVLLQTPDGEVVKRGDKQWQYWKFVWRSSLVTGITLTDHLHLTHFRAANLLARSSRARVPAAHPIRRFMSIFTFGSIFVNMQAMHTLVGPNHLLHRATPFKNFAKLSQQIPELMDDLLEVPAIKALVNESAWEQLHPTLKALPFYADARLLVGALRNLVRNLMVQTAPLFCTAAGEFQPGTSAFRGEMTNEIQEAHYKIDAQMLRPDLSCSEFMEIYEKRLHVYLFMVTGWHRQVGFVGDYYGDPSLATMSWKAGEAFGRPRQHMIMTIVNVFTSTSQPLLDDDYTHLFKGMEPDLQSGFTKMWQDFRAELQEVTKEIDRRNEKRQIKNINMSPRVLAGSVSK</sequence>
<gene>
    <name evidence="3" type="ORF">PGLA1383_LOCUS4064</name>
</gene>
<reference evidence="3" key="1">
    <citation type="submission" date="2021-02" db="EMBL/GenBank/DDBJ databases">
        <authorList>
            <person name="Dougan E. K."/>
            <person name="Rhodes N."/>
            <person name="Thang M."/>
            <person name="Chan C."/>
        </authorList>
    </citation>
    <scope>NUCLEOTIDE SEQUENCE</scope>
</reference>
<dbReference type="EMBL" id="CAJNNV010001482">
    <property type="protein sequence ID" value="CAE8585149.1"/>
    <property type="molecule type" value="Genomic_DNA"/>
</dbReference>
<dbReference type="InterPro" id="IPR036226">
    <property type="entry name" value="LipOase_C_sf"/>
</dbReference>
<dbReference type="InterPro" id="IPR058917">
    <property type="entry name" value="RESC6_dom"/>
</dbReference>
<dbReference type="InterPro" id="IPR011632">
    <property type="entry name" value="DUF1601"/>
</dbReference>
<feature type="domain" description="RNA-editing substrate-binding complex 6 protein" evidence="2">
    <location>
        <begin position="711"/>
        <end position="941"/>
    </location>
</feature>
<evidence type="ECO:0000313" key="3">
    <source>
        <dbReference type="EMBL" id="CAE8585149.1"/>
    </source>
</evidence>
<comment type="caution">
    <text evidence="3">The sequence shown here is derived from an EMBL/GenBank/DDBJ whole genome shotgun (WGS) entry which is preliminary data.</text>
</comment>
<protein>
    <recommendedName>
        <fullName evidence="5">RAP domain-containing protein</fullName>
    </recommendedName>
</protein>
<dbReference type="GO" id="GO:0005759">
    <property type="term" value="C:mitochondrial matrix"/>
    <property type="evidence" value="ECO:0007669"/>
    <property type="project" value="TreeGrafter"/>
</dbReference>
<evidence type="ECO:0000313" key="4">
    <source>
        <dbReference type="Proteomes" id="UP000654075"/>
    </source>
</evidence>
<evidence type="ECO:0000259" key="2">
    <source>
        <dbReference type="Pfam" id="PF26188"/>
    </source>
</evidence>
<keyword evidence="4" id="KW-1185">Reference proteome</keyword>
<dbReference type="InterPro" id="IPR050870">
    <property type="entry name" value="FAST_kinase"/>
</dbReference>
<feature type="domain" description="RNA-editing substrate-binding complex 6 protein" evidence="2">
    <location>
        <begin position="563"/>
        <end position="707"/>
    </location>
</feature>